<keyword evidence="6" id="KW-0808">Transferase</keyword>
<evidence type="ECO:0000313" key="7">
    <source>
        <dbReference type="EMBL" id="MDZ5758493.1"/>
    </source>
</evidence>
<comment type="subcellular location">
    <subcellularLocation>
        <location evidence="1 6">Cell membrane</location>
        <topology evidence="1 6">Multi-pass membrane protein</topology>
    </subcellularLocation>
</comment>
<gene>
    <name evidence="6" type="primary">mprF</name>
    <name evidence="7" type="ORF">RAK27_07425</name>
</gene>
<keyword evidence="4 6" id="KW-1133">Transmembrane helix</keyword>
<comment type="similarity">
    <text evidence="6">Belongs to the LPG synthase family.</text>
</comment>
<sequence length="342" mass="38502">MDRRNKWALGAILVVGLAIFAWEFRKLSFAQVYQELLQLNWFWLLAALGCMLIHWGIEAKIIQGLLQRRNSNYSFINAYRIPLIEHLFNAITPFSSGGQPAQLMALKKTGVDFGVGSSVLLMKFVVYQGMIVLNFVCCVFFGYQALSAELSKLSTFVFIGLAVNLGVITILLLITFKASWLKKVIHWVIGWLSRFISSDKLGKFEISLLEKVDTFYEESLYIRSQRSLLIKTSILTFIQLVFYFVVPYFILRSLGLTDISILTIISLHAFIILIVSLFPIPGGAGGAEYSFTLLFGSFILSPEKLIIALILWRLITHYTGIFMGVAALGIKDTKIAVAKVRT</sequence>
<keyword evidence="5 6" id="KW-0472">Membrane</keyword>
<dbReference type="RefSeq" id="WP_056999611.1">
    <property type="nucleotide sequence ID" value="NZ_BJOJ01000011.1"/>
</dbReference>
<dbReference type="NCBIfam" id="TIGR00374">
    <property type="entry name" value="flippase-like domain"/>
    <property type="match status" value="1"/>
</dbReference>
<comment type="catalytic activity">
    <reaction evidence="6">
        <text>L-lysyl-tRNA(Lys) + a 1,2-diacyl-sn-glycero-3-phospho-(1'-sn-glycerol) = a 1,2-diacyl-sn-glycero-3-phospho-1'-(3'-O-L-lysyl)-sn-glycerol + tRNA(Lys)</text>
        <dbReference type="Rhea" id="RHEA:10668"/>
        <dbReference type="Rhea" id="RHEA-COMP:9696"/>
        <dbReference type="Rhea" id="RHEA-COMP:9697"/>
        <dbReference type="ChEBI" id="CHEBI:64716"/>
        <dbReference type="ChEBI" id="CHEBI:75792"/>
        <dbReference type="ChEBI" id="CHEBI:78442"/>
        <dbReference type="ChEBI" id="CHEBI:78529"/>
        <dbReference type="EC" id="2.3.2.3"/>
    </reaction>
</comment>
<dbReference type="AlphaFoldDB" id="A0AAW9JSI6"/>
<feature type="transmembrane region" description="Helical" evidence="6">
    <location>
        <begin position="124"/>
        <end position="143"/>
    </location>
</feature>
<dbReference type="InterPro" id="IPR022791">
    <property type="entry name" value="L-PG_synthase/AglD"/>
</dbReference>
<dbReference type="Proteomes" id="UP001290462">
    <property type="component" value="Unassembled WGS sequence"/>
</dbReference>
<evidence type="ECO:0000256" key="5">
    <source>
        <dbReference type="ARBA" id="ARBA00023136"/>
    </source>
</evidence>
<name>A0AAW9JSI6_CARML</name>
<organism evidence="7 8">
    <name type="scientific">Carnobacterium maltaromaticum</name>
    <name type="common">Carnobacterium piscicola</name>
    <dbReference type="NCBI Taxonomy" id="2751"/>
    <lineage>
        <taxon>Bacteria</taxon>
        <taxon>Bacillati</taxon>
        <taxon>Bacillota</taxon>
        <taxon>Bacilli</taxon>
        <taxon>Lactobacillales</taxon>
        <taxon>Carnobacteriaceae</taxon>
        <taxon>Carnobacterium</taxon>
    </lineage>
</organism>
<keyword evidence="6" id="KW-0443">Lipid metabolism</keyword>
<dbReference type="GO" id="GO:0046677">
    <property type="term" value="P:response to antibiotic"/>
    <property type="evidence" value="ECO:0007669"/>
    <property type="project" value="UniProtKB-KW"/>
</dbReference>
<evidence type="ECO:0000256" key="6">
    <source>
        <dbReference type="RuleBase" id="RU363042"/>
    </source>
</evidence>
<evidence type="ECO:0000256" key="4">
    <source>
        <dbReference type="ARBA" id="ARBA00022989"/>
    </source>
</evidence>
<comment type="caution">
    <text evidence="7">The sequence shown here is derived from an EMBL/GenBank/DDBJ whole genome shotgun (WGS) entry which is preliminary data.</text>
</comment>
<feature type="transmembrane region" description="Helical" evidence="6">
    <location>
        <begin position="228"/>
        <end position="250"/>
    </location>
</feature>
<dbReference type="EMBL" id="JAVBVO010000003">
    <property type="protein sequence ID" value="MDZ5758493.1"/>
    <property type="molecule type" value="Genomic_DNA"/>
</dbReference>
<proteinExistence type="inferred from homology"/>
<evidence type="ECO:0000313" key="8">
    <source>
        <dbReference type="Proteomes" id="UP001290462"/>
    </source>
</evidence>
<comment type="function">
    <text evidence="6">Catalyzes the transfer of a lysyl group from L-lysyl-tRNA(Lys) to membrane-bound phosphatidylglycerol (PG), which produces lysylphosphatidylglycerol (LPG), a major component of the bacterial membrane with a positive net charge. LPG synthesis contributes to bacterial virulence as it is involved in the resistance mechanism against cationic antimicrobial peptides (CAMP) produces by the host's immune system (defensins, cathelicidins) and by the competing microorganisms.</text>
</comment>
<feature type="transmembrane region" description="Helical" evidence="6">
    <location>
        <begin position="256"/>
        <end position="280"/>
    </location>
</feature>
<keyword evidence="2" id="KW-1003">Cell membrane</keyword>
<keyword evidence="6" id="KW-0046">Antibiotic resistance</keyword>
<protein>
    <recommendedName>
        <fullName evidence="6">Phosphatidylglycerol lysyltransferase</fullName>
        <ecNumber evidence="6">2.3.2.3</ecNumber>
    </recommendedName>
    <alternativeName>
        <fullName evidence="6">Lysylphosphatidylglycerol synthase</fullName>
    </alternativeName>
</protein>
<keyword evidence="3 6" id="KW-0812">Transmembrane</keyword>
<accession>A0AAW9JSI6</accession>
<dbReference type="GO" id="GO:0005886">
    <property type="term" value="C:plasma membrane"/>
    <property type="evidence" value="ECO:0007669"/>
    <property type="project" value="UniProtKB-SubCell"/>
</dbReference>
<feature type="transmembrane region" description="Helical" evidence="6">
    <location>
        <begin position="155"/>
        <end position="176"/>
    </location>
</feature>
<dbReference type="GO" id="GO:0006629">
    <property type="term" value="P:lipid metabolic process"/>
    <property type="evidence" value="ECO:0007669"/>
    <property type="project" value="UniProtKB-KW"/>
</dbReference>
<feature type="transmembrane region" description="Helical" evidence="6">
    <location>
        <begin position="40"/>
        <end position="57"/>
    </location>
</feature>
<dbReference type="Pfam" id="PF03706">
    <property type="entry name" value="LPG_synthase_TM"/>
    <property type="match status" value="1"/>
</dbReference>
<dbReference type="EC" id="2.3.2.3" evidence="6"/>
<reference evidence="7" key="1">
    <citation type="submission" date="2023-08" db="EMBL/GenBank/DDBJ databases">
        <title>Genomic characterization of piscicolin 126 produced by Carnobacterium maltaromaticum CM22 strain isolated from salmon (Salmo salar).</title>
        <authorList>
            <person name="Gonzalez-Gragera E."/>
            <person name="Garcia-Lopez J.D."/>
            <person name="Teso-Perez C."/>
            <person name="Gimenez-Hernandez I."/>
            <person name="Peralta-Sanchez J.M."/>
            <person name="Valdivia E."/>
            <person name="Montalban-Lopez M."/>
            <person name="Martin-Platero A.M."/>
            <person name="Banos A."/>
            <person name="Martinez-Bueno M."/>
        </authorList>
    </citation>
    <scope>NUCLEOTIDE SEQUENCE</scope>
    <source>
        <strain evidence="7">CM22</strain>
    </source>
</reference>
<evidence type="ECO:0000256" key="1">
    <source>
        <dbReference type="ARBA" id="ARBA00004651"/>
    </source>
</evidence>
<dbReference type="PANTHER" id="PTHR37693:SF1">
    <property type="entry name" value="INTEGRAL MEMBRANE PROTEIN"/>
    <property type="match status" value="1"/>
</dbReference>
<evidence type="ECO:0000256" key="3">
    <source>
        <dbReference type="ARBA" id="ARBA00022692"/>
    </source>
</evidence>
<dbReference type="GO" id="GO:0050071">
    <property type="term" value="F:phosphatidylglycerol lysyltransferase activity"/>
    <property type="evidence" value="ECO:0007669"/>
    <property type="project" value="UniProtKB-EC"/>
</dbReference>
<evidence type="ECO:0000256" key="2">
    <source>
        <dbReference type="ARBA" id="ARBA00022475"/>
    </source>
</evidence>
<dbReference type="PANTHER" id="PTHR37693">
    <property type="entry name" value="PHOSPHATIDYLGLYCEROL LYSYLTRANSFERASE"/>
    <property type="match status" value="1"/>
</dbReference>